<evidence type="ECO:0008006" key="4">
    <source>
        <dbReference type="Google" id="ProtNLM"/>
    </source>
</evidence>
<evidence type="ECO:0000313" key="2">
    <source>
        <dbReference type="EMBL" id="KAK2565314.1"/>
    </source>
</evidence>
<keyword evidence="1" id="KW-0732">Signal</keyword>
<keyword evidence="3" id="KW-1185">Reference proteome</keyword>
<dbReference type="SUPFAM" id="SSF81321">
    <property type="entry name" value="Family A G protein-coupled receptor-like"/>
    <property type="match status" value="1"/>
</dbReference>
<dbReference type="EMBL" id="JARQWQ010000020">
    <property type="protein sequence ID" value="KAK2565314.1"/>
    <property type="molecule type" value="Genomic_DNA"/>
</dbReference>
<dbReference type="Proteomes" id="UP001249851">
    <property type="component" value="Unassembled WGS sequence"/>
</dbReference>
<dbReference type="Gene3D" id="1.20.1070.10">
    <property type="entry name" value="Rhodopsin 7-helix transmembrane proteins"/>
    <property type="match status" value="1"/>
</dbReference>
<protein>
    <recommendedName>
        <fullName evidence="4">G-protein coupled receptors family 1 profile domain-containing protein</fullName>
    </recommendedName>
</protein>
<feature type="chain" id="PRO_5042285212" description="G-protein coupled receptors family 1 profile domain-containing protein" evidence="1">
    <location>
        <begin position="25"/>
        <end position="97"/>
    </location>
</feature>
<comment type="caution">
    <text evidence="2">The sequence shown here is derived from an EMBL/GenBank/DDBJ whole genome shotgun (WGS) entry which is preliminary data.</text>
</comment>
<organism evidence="2 3">
    <name type="scientific">Acropora cervicornis</name>
    <name type="common">Staghorn coral</name>
    <dbReference type="NCBI Taxonomy" id="6130"/>
    <lineage>
        <taxon>Eukaryota</taxon>
        <taxon>Metazoa</taxon>
        <taxon>Cnidaria</taxon>
        <taxon>Anthozoa</taxon>
        <taxon>Hexacorallia</taxon>
        <taxon>Scleractinia</taxon>
        <taxon>Astrocoeniina</taxon>
        <taxon>Acroporidae</taxon>
        <taxon>Acropora</taxon>
    </lineage>
</organism>
<gene>
    <name evidence="2" type="ORF">P5673_011276</name>
</gene>
<proteinExistence type="predicted"/>
<evidence type="ECO:0000313" key="3">
    <source>
        <dbReference type="Proteomes" id="UP001249851"/>
    </source>
</evidence>
<reference evidence="2" key="2">
    <citation type="journal article" date="2023" name="Science">
        <title>Genomic signatures of disease resistance in endangered staghorn corals.</title>
        <authorList>
            <person name="Vollmer S.V."/>
            <person name="Selwyn J.D."/>
            <person name="Despard B.A."/>
            <person name="Roesel C.L."/>
        </authorList>
    </citation>
    <scope>NUCLEOTIDE SEQUENCE</scope>
    <source>
        <tissue evidence="2">Whole Organism</tissue>
    </source>
</reference>
<accession>A0AAD9QQ56</accession>
<dbReference type="AlphaFoldDB" id="A0AAD9QQ56"/>
<name>A0AAD9QQ56_ACRCE</name>
<reference evidence="2" key="1">
    <citation type="journal article" date="2023" name="G3 (Bethesda)">
        <title>Whole genome assembly and annotation of the endangered Caribbean coral Acropora cervicornis.</title>
        <authorList>
            <person name="Selwyn J.D."/>
            <person name="Vollmer S.V."/>
        </authorList>
    </citation>
    <scope>NUCLEOTIDE SEQUENCE</scope>
    <source>
        <strain evidence="2">K2</strain>
    </source>
</reference>
<feature type="signal peptide" evidence="1">
    <location>
        <begin position="1"/>
        <end position="24"/>
    </location>
</feature>
<sequence length="97" mass="10977">MCWMSGAITYLVALFSAVFGPGDVAYVTQSTVVMFNSAVNPIVYALVNQQFSRKIKYMMCCRCRSISKGVHPSRKEPNMQHINEILPPMQQTEDTRL</sequence>
<evidence type="ECO:0000256" key="1">
    <source>
        <dbReference type="SAM" id="SignalP"/>
    </source>
</evidence>